<accession>A0A915TXD6</accession>
<dbReference type="CDD" id="cd03801">
    <property type="entry name" value="GT4_PimA-like"/>
    <property type="match status" value="1"/>
</dbReference>
<organism evidence="3 4">
    <name type="scientific">Desulfolithobacter dissulfuricans</name>
    <dbReference type="NCBI Taxonomy" id="2795293"/>
    <lineage>
        <taxon>Bacteria</taxon>
        <taxon>Pseudomonadati</taxon>
        <taxon>Thermodesulfobacteriota</taxon>
        <taxon>Desulfobulbia</taxon>
        <taxon>Desulfobulbales</taxon>
        <taxon>Desulfobulbaceae</taxon>
        <taxon>Desulfolithobacter</taxon>
    </lineage>
</organism>
<keyword evidence="4" id="KW-1185">Reference proteome</keyword>
<evidence type="ECO:0008006" key="5">
    <source>
        <dbReference type="Google" id="ProtNLM"/>
    </source>
</evidence>
<evidence type="ECO:0000313" key="4">
    <source>
        <dbReference type="Proteomes" id="UP001063350"/>
    </source>
</evidence>
<dbReference type="Pfam" id="PF00534">
    <property type="entry name" value="Glycos_transf_1"/>
    <property type="match status" value="1"/>
</dbReference>
<name>A0A915TXD6_9BACT</name>
<dbReference type="InterPro" id="IPR050194">
    <property type="entry name" value="Glycosyltransferase_grp1"/>
</dbReference>
<dbReference type="RefSeq" id="WP_267927623.1">
    <property type="nucleotide sequence ID" value="NZ_AP024233.1"/>
</dbReference>
<dbReference type="PANTHER" id="PTHR45947:SF3">
    <property type="entry name" value="SULFOQUINOVOSYL TRANSFERASE SQD2"/>
    <property type="match status" value="1"/>
</dbReference>
<evidence type="ECO:0000259" key="1">
    <source>
        <dbReference type="Pfam" id="PF00534"/>
    </source>
</evidence>
<protein>
    <recommendedName>
        <fullName evidence="5">Glycosyltransferase family 1 protein</fullName>
    </recommendedName>
</protein>
<evidence type="ECO:0000259" key="2">
    <source>
        <dbReference type="Pfam" id="PF13439"/>
    </source>
</evidence>
<dbReference type="Proteomes" id="UP001063350">
    <property type="component" value="Chromosome"/>
</dbReference>
<dbReference type="KEGG" id="ddu:GF1_00490"/>
<dbReference type="EMBL" id="AP024233">
    <property type="protein sequence ID" value="BCO07673.1"/>
    <property type="molecule type" value="Genomic_DNA"/>
</dbReference>
<sequence>MHPVRVLDFRGTYKGGGGPDKTILNSAVQHDRSRVYVQVLYLRNPADTEYSIDKWAADLGVNYCDVMDRKLIDRQCVRDIKKVIQEQEIEVIHSHDEKTLLYGWMIRRAMPYIRIMYTCHLHSPYVRKDFESLTAFLNFKLRRKVNILLMKRYHKPLLAVSHHTKQCMVADGLREEDIKVLHNGIDIDAWRAELGRAVLRNELGIKPDEFLVGTVARIAQQHKDLPTFYRVAAEISRTMPKVKFVIVGDGHGDEMAKAKRRVAELGVEHSFFFTGHRTDLLDIYTSFDVFLMTSLTEGLPNTVLEAMALRVPVVSTAVAGVPELVDHGETGFLSPIRDVKSLSGQVVRLLENPALREEFGQKARKRIEKDFSFANRVRRMEDYYEYFANYRSR</sequence>
<reference evidence="3" key="1">
    <citation type="submission" date="2020-12" db="EMBL/GenBank/DDBJ databases">
        <title>Desulfobium dissulfuricans gen. nov., sp. nov., a novel mesophilic, sulfate-reducing bacterium isolated from a deep-sea hydrothermal vent.</title>
        <authorList>
            <person name="Hashimoto Y."/>
            <person name="Tame A."/>
            <person name="Sawayama S."/>
            <person name="Miyazaki J."/>
            <person name="Takai K."/>
            <person name="Nakagawa S."/>
        </authorList>
    </citation>
    <scope>NUCLEOTIDE SEQUENCE</scope>
    <source>
        <strain evidence="3">GF1</strain>
    </source>
</reference>
<dbReference type="AlphaFoldDB" id="A0A915TXD6"/>
<dbReference type="PANTHER" id="PTHR45947">
    <property type="entry name" value="SULFOQUINOVOSYL TRANSFERASE SQD2"/>
    <property type="match status" value="1"/>
</dbReference>
<dbReference type="SUPFAM" id="SSF53756">
    <property type="entry name" value="UDP-Glycosyltransferase/glycogen phosphorylase"/>
    <property type="match status" value="1"/>
</dbReference>
<dbReference type="InterPro" id="IPR001296">
    <property type="entry name" value="Glyco_trans_1"/>
</dbReference>
<feature type="domain" description="Glycosyltransferase subfamily 4-like N-terminal" evidence="2">
    <location>
        <begin position="17"/>
        <end position="188"/>
    </location>
</feature>
<dbReference type="Pfam" id="PF13439">
    <property type="entry name" value="Glyco_transf_4"/>
    <property type="match status" value="1"/>
</dbReference>
<gene>
    <name evidence="3" type="ORF">GF1_00490</name>
</gene>
<dbReference type="Gene3D" id="3.40.50.2000">
    <property type="entry name" value="Glycogen Phosphorylase B"/>
    <property type="match status" value="2"/>
</dbReference>
<proteinExistence type="predicted"/>
<dbReference type="GO" id="GO:0016757">
    <property type="term" value="F:glycosyltransferase activity"/>
    <property type="evidence" value="ECO:0007669"/>
    <property type="project" value="InterPro"/>
</dbReference>
<dbReference type="InterPro" id="IPR028098">
    <property type="entry name" value="Glyco_trans_4-like_N"/>
</dbReference>
<feature type="domain" description="Glycosyl transferase family 1" evidence="1">
    <location>
        <begin position="199"/>
        <end position="366"/>
    </location>
</feature>
<evidence type="ECO:0000313" key="3">
    <source>
        <dbReference type="EMBL" id="BCO07673.1"/>
    </source>
</evidence>